<protein>
    <submittedName>
        <fullName evidence="2">Uncharacterized protein</fullName>
    </submittedName>
</protein>
<dbReference type="EMBL" id="CM032181">
    <property type="protein sequence ID" value="KAG7098404.1"/>
    <property type="molecule type" value="Genomic_DNA"/>
</dbReference>
<feature type="region of interest" description="Disordered" evidence="1">
    <location>
        <begin position="345"/>
        <end position="385"/>
    </location>
</feature>
<evidence type="ECO:0000313" key="2">
    <source>
        <dbReference type="EMBL" id="KAG7098404.1"/>
    </source>
</evidence>
<feature type="compositionally biased region" description="Polar residues" evidence="1">
    <location>
        <begin position="223"/>
        <end position="236"/>
    </location>
</feature>
<evidence type="ECO:0000256" key="1">
    <source>
        <dbReference type="SAM" id="MobiDB-lite"/>
    </source>
</evidence>
<organism evidence="2 3">
    <name type="scientific">Marasmius oreades</name>
    <name type="common">fairy-ring Marasmius</name>
    <dbReference type="NCBI Taxonomy" id="181124"/>
    <lineage>
        <taxon>Eukaryota</taxon>
        <taxon>Fungi</taxon>
        <taxon>Dikarya</taxon>
        <taxon>Basidiomycota</taxon>
        <taxon>Agaricomycotina</taxon>
        <taxon>Agaricomycetes</taxon>
        <taxon>Agaricomycetidae</taxon>
        <taxon>Agaricales</taxon>
        <taxon>Marasmiineae</taxon>
        <taxon>Marasmiaceae</taxon>
        <taxon>Marasmius</taxon>
    </lineage>
</organism>
<gene>
    <name evidence="2" type="ORF">E1B28_000363</name>
</gene>
<sequence>MSMTPSRPSSSTTTSTTSPVKLEPAIENLPLDIEGLANKNDNELVGLAGKTALKVFCAHYVVEMGGLNLKVFPWKSMHEKLATSRYRLVNYPPNVSLPWSHDTRKGIENLTKPELISLLRSCSDSGVPNKLTVIKVDDHTLLNNSKVPLITTAPDPHGNTCQYFLRDVPPKPKSGLRSKKDKKGKAAKSRQTRSKVVRFDEDELYSELSVDSDSEIEEIRTSKPATRTTSRVTRQMSAAPPKCAPKPAPVSTSDVSTAPAKTSGPKISLTDFESGGFVLLNNFSTDSALATGGNAPHTINLPVKRDLAVSSTDGNVASKRARQNIKATAMQSDMPLEAAQCSHDLGQNVRSPQPPPPPPQNPVPVYTTTPTVAPTPPPAAGLPVSNAQMQPITSWGSQGLYTASSALPQAATHGSHGNLSSNPPHVPSQSSYLPGLQLPPGITQEQLHGLLQAMVAHGTGPYHQPTQGVPQPVPEGAYRHPGVPGAYNQPVHGQFQQQHSGYWQGSGQGSGQGNGQPHPEGTGRPQ</sequence>
<feature type="compositionally biased region" description="Polar residues" evidence="1">
    <location>
        <begin position="250"/>
        <end position="260"/>
    </location>
</feature>
<feature type="region of interest" description="Disordered" evidence="1">
    <location>
        <begin position="458"/>
        <end position="526"/>
    </location>
</feature>
<dbReference type="Proteomes" id="UP001049176">
    <property type="component" value="Chromosome 1"/>
</dbReference>
<feature type="compositionally biased region" description="Gly residues" evidence="1">
    <location>
        <begin position="504"/>
        <end position="514"/>
    </location>
</feature>
<feature type="region of interest" description="Disordered" evidence="1">
    <location>
        <begin position="1"/>
        <end position="21"/>
    </location>
</feature>
<dbReference type="KEGG" id="more:E1B28_000363"/>
<feature type="region of interest" description="Disordered" evidence="1">
    <location>
        <begin position="162"/>
        <end position="194"/>
    </location>
</feature>
<feature type="compositionally biased region" description="Pro residues" evidence="1">
    <location>
        <begin position="352"/>
        <end position="362"/>
    </location>
</feature>
<comment type="caution">
    <text evidence="2">The sequence shown here is derived from an EMBL/GenBank/DDBJ whole genome shotgun (WGS) entry which is preliminary data.</text>
</comment>
<dbReference type="AlphaFoldDB" id="A0A9P7V186"/>
<feature type="compositionally biased region" description="Basic residues" evidence="1">
    <location>
        <begin position="174"/>
        <end position="194"/>
    </location>
</feature>
<keyword evidence="3" id="KW-1185">Reference proteome</keyword>
<feature type="region of interest" description="Disordered" evidence="1">
    <location>
        <begin position="409"/>
        <end position="441"/>
    </location>
</feature>
<feature type="compositionally biased region" description="Low complexity" evidence="1">
    <location>
        <begin position="1"/>
        <end position="19"/>
    </location>
</feature>
<proteinExistence type="predicted"/>
<dbReference type="GeneID" id="66069439"/>
<dbReference type="RefSeq" id="XP_043014874.1">
    <property type="nucleotide sequence ID" value="XM_043146174.1"/>
</dbReference>
<feature type="compositionally biased region" description="Low complexity" evidence="1">
    <location>
        <begin position="363"/>
        <end position="372"/>
    </location>
</feature>
<reference evidence="2" key="1">
    <citation type="journal article" date="2021" name="Genome Biol. Evol.">
        <title>The assembled and annotated genome of the fairy-ring fungus Marasmius oreades.</title>
        <authorList>
            <person name="Hiltunen M."/>
            <person name="Ament-Velasquez S.L."/>
            <person name="Johannesson H."/>
        </authorList>
    </citation>
    <scope>NUCLEOTIDE SEQUENCE</scope>
    <source>
        <strain evidence="2">03SP1</strain>
    </source>
</reference>
<feature type="region of interest" description="Disordered" evidence="1">
    <location>
        <begin position="211"/>
        <end position="266"/>
    </location>
</feature>
<dbReference type="OrthoDB" id="2670943at2759"/>
<accession>A0A9P7V186</accession>
<evidence type="ECO:0000313" key="3">
    <source>
        <dbReference type="Proteomes" id="UP001049176"/>
    </source>
</evidence>
<feature type="compositionally biased region" description="Polar residues" evidence="1">
    <location>
        <begin position="415"/>
        <end position="432"/>
    </location>
</feature>
<name>A0A9P7V186_9AGAR</name>